<dbReference type="SUPFAM" id="SSF48163">
    <property type="entry name" value="An anticodon-binding domain of class I aminoacyl-tRNA synthetases"/>
    <property type="match status" value="1"/>
</dbReference>
<comment type="subcellular location">
    <subcellularLocation>
        <location evidence="1">Cytoplasm</location>
    </subcellularLocation>
</comment>
<keyword evidence="10 14" id="KW-0030">Aminoacyl-tRNA synthetase</keyword>
<dbReference type="GO" id="GO:0006424">
    <property type="term" value="P:glutamyl-tRNA aminoacylation"/>
    <property type="evidence" value="ECO:0007669"/>
    <property type="project" value="InterPro"/>
</dbReference>
<feature type="domain" description="Glutamyl/glutaminyl-tRNA synthetase class Ib catalytic" evidence="12">
    <location>
        <begin position="4"/>
        <end position="307"/>
    </location>
</feature>
<keyword evidence="9" id="KW-0648">Protein biosynthesis</keyword>
<evidence type="ECO:0000256" key="10">
    <source>
        <dbReference type="ARBA" id="ARBA00023146"/>
    </source>
</evidence>
<reference evidence="14" key="1">
    <citation type="submission" date="2018-06" db="EMBL/GenBank/DDBJ databases">
        <authorList>
            <person name="Zhirakovskaya E."/>
        </authorList>
    </citation>
    <scope>NUCLEOTIDE SEQUENCE</scope>
</reference>
<evidence type="ECO:0000256" key="3">
    <source>
        <dbReference type="ARBA" id="ARBA00011245"/>
    </source>
</evidence>
<dbReference type="InterPro" id="IPR020058">
    <property type="entry name" value="Glu/Gln-tRNA-synth_Ib_cat-dom"/>
</dbReference>
<gene>
    <name evidence="14" type="ORF">MNBD_ALPHA11-2481</name>
</gene>
<dbReference type="Pfam" id="PF00749">
    <property type="entry name" value="tRNA-synt_1c"/>
    <property type="match status" value="1"/>
</dbReference>
<evidence type="ECO:0000256" key="2">
    <source>
        <dbReference type="ARBA" id="ARBA00007894"/>
    </source>
</evidence>
<dbReference type="InterPro" id="IPR000924">
    <property type="entry name" value="Glu/Gln-tRNA-synth"/>
</dbReference>
<evidence type="ECO:0000259" key="12">
    <source>
        <dbReference type="Pfam" id="PF00749"/>
    </source>
</evidence>
<dbReference type="FunFam" id="3.40.50.620:FF:000007">
    <property type="entry name" value="Glutamate--tRNA ligase"/>
    <property type="match status" value="1"/>
</dbReference>
<dbReference type="Pfam" id="PF19269">
    <property type="entry name" value="Anticodon_2"/>
    <property type="match status" value="1"/>
</dbReference>
<dbReference type="GO" id="GO:0000049">
    <property type="term" value="F:tRNA binding"/>
    <property type="evidence" value="ECO:0007669"/>
    <property type="project" value="InterPro"/>
</dbReference>
<dbReference type="GO" id="GO:0008270">
    <property type="term" value="F:zinc ion binding"/>
    <property type="evidence" value="ECO:0007669"/>
    <property type="project" value="InterPro"/>
</dbReference>
<keyword evidence="5" id="KW-0963">Cytoplasm</keyword>
<proteinExistence type="inferred from homology"/>
<feature type="domain" description="Aminoacyl-tRNA synthetase class I anticodon-binding" evidence="13">
    <location>
        <begin position="346"/>
        <end position="468"/>
    </location>
</feature>
<dbReference type="EC" id="6.1.1.17" evidence="4"/>
<dbReference type="PANTHER" id="PTHR43311">
    <property type="entry name" value="GLUTAMATE--TRNA LIGASE"/>
    <property type="match status" value="1"/>
</dbReference>
<evidence type="ECO:0000256" key="9">
    <source>
        <dbReference type="ARBA" id="ARBA00022917"/>
    </source>
</evidence>
<dbReference type="InterPro" id="IPR049940">
    <property type="entry name" value="GluQ/Sye"/>
</dbReference>
<dbReference type="PROSITE" id="PS00178">
    <property type="entry name" value="AA_TRNA_LIGASE_I"/>
    <property type="match status" value="1"/>
</dbReference>
<dbReference type="Gene3D" id="3.40.50.620">
    <property type="entry name" value="HUPs"/>
    <property type="match status" value="1"/>
</dbReference>
<organism evidence="14">
    <name type="scientific">hydrothermal vent metagenome</name>
    <dbReference type="NCBI Taxonomy" id="652676"/>
    <lineage>
        <taxon>unclassified sequences</taxon>
        <taxon>metagenomes</taxon>
        <taxon>ecological metagenomes</taxon>
    </lineage>
</organism>
<dbReference type="NCBIfam" id="TIGR00464">
    <property type="entry name" value="gltX_bact"/>
    <property type="match status" value="1"/>
</dbReference>
<dbReference type="EMBL" id="UOEQ01000414">
    <property type="protein sequence ID" value="VAW22366.1"/>
    <property type="molecule type" value="Genomic_DNA"/>
</dbReference>
<evidence type="ECO:0000256" key="4">
    <source>
        <dbReference type="ARBA" id="ARBA00012835"/>
    </source>
</evidence>
<accession>A0A3B0URQ8</accession>
<dbReference type="SUPFAM" id="SSF52374">
    <property type="entry name" value="Nucleotidylyl transferase"/>
    <property type="match status" value="1"/>
</dbReference>
<keyword evidence="8" id="KW-0067">ATP-binding</keyword>
<evidence type="ECO:0000256" key="6">
    <source>
        <dbReference type="ARBA" id="ARBA00022598"/>
    </source>
</evidence>
<dbReference type="PANTHER" id="PTHR43311:SF2">
    <property type="entry name" value="GLUTAMATE--TRNA LIGASE, MITOCHONDRIAL-RELATED"/>
    <property type="match status" value="1"/>
</dbReference>
<dbReference type="HAMAP" id="MF_00022">
    <property type="entry name" value="Glu_tRNA_synth_type1"/>
    <property type="match status" value="1"/>
</dbReference>
<name>A0A3B0URQ8_9ZZZZ</name>
<dbReference type="AlphaFoldDB" id="A0A3B0URQ8"/>
<dbReference type="InterPro" id="IPR020751">
    <property type="entry name" value="aa-tRNA-synth_I_codon-bd_sub2"/>
</dbReference>
<dbReference type="PRINTS" id="PR00987">
    <property type="entry name" value="TRNASYNTHGLU"/>
</dbReference>
<comment type="similarity">
    <text evidence="2">Belongs to the class-I aminoacyl-tRNA synthetase family. Glutamate--tRNA ligase type 1 subfamily.</text>
</comment>
<dbReference type="CDD" id="cd00808">
    <property type="entry name" value="GluRS_core"/>
    <property type="match status" value="1"/>
</dbReference>
<dbReference type="GO" id="GO:0005829">
    <property type="term" value="C:cytosol"/>
    <property type="evidence" value="ECO:0007669"/>
    <property type="project" value="TreeGrafter"/>
</dbReference>
<dbReference type="InterPro" id="IPR004527">
    <property type="entry name" value="Glu-tRNA-ligase_bac/mito"/>
</dbReference>
<evidence type="ECO:0000256" key="8">
    <source>
        <dbReference type="ARBA" id="ARBA00022840"/>
    </source>
</evidence>
<dbReference type="InterPro" id="IPR014729">
    <property type="entry name" value="Rossmann-like_a/b/a_fold"/>
</dbReference>
<evidence type="ECO:0000313" key="14">
    <source>
        <dbReference type="EMBL" id="VAW22366.1"/>
    </source>
</evidence>
<dbReference type="GO" id="GO:0004818">
    <property type="term" value="F:glutamate-tRNA ligase activity"/>
    <property type="evidence" value="ECO:0007669"/>
    <property type="project" value="UniProtKB-EC"/>
</dbReference>
<dbReference type="InterPro" id="IPR001412">
    <property type="entry name" value="aa-tRNA-synth_I_CS"/>
</dbReference>
<evidence type="ECO:0000259" key="13">
    <source>
        <dbReference type="Pfam" id="PF19269"/>
    </source>
</evidence>
<dbReference type="InterPro" id="IPR045462">
    <property type="entry name" value="aa-tRNA-synth_I_cd-bd"/>
</dbReference>
<evidence type="ECO:0000256" key="7">
    <source>
        <dbReference type="ARBA" id="ARBA00022741"/>
    </source>
</evidence>
<sequence>MTQKIITRFAPSPTGFLHIGGARTALFNWVFAKKQNGKMVLRIEDTDRARYTEEANEAIIDGLSWLGIKWDGEPVSQFANRQRHADIAHELLQSGNAYKCYCTSEELTQMRELAKQKGLPPRYDGRWRDADPKSAPIDIPYVIRIKTPKDDDIIINDLVQGEVRFNTKNLDDFILLRSDGTPTYMLAVVVDDHDMGATHVIRGDDHLTNTARQIVIYQALDWKIPQMAHLPLIHGQDGAKLSKRHGALGVDAYRRMGYLPQAMCNYLARLGWAHGDDEFFTIEQMIEWFDFDGLNKGAARFDFAKLENLNAQHIRQCAPQELFDRMVSLADELGNSEDFNGLKKHQPIVLEMLEELKPRAKTLLDLISLSQFIYCDLPIKIEEKAAKHLTEQTRDIIAKIIDCLASVSDWRPENISAAIRQFGDDNEIKLGKIAQPLRVALTGRTVSAGIFEMMAVIGKQETLKRFNDQVQK</sequence>
<comment type="subunit">
    <text evidence="3">Monomer.</text>
</comment>
<evidence type="ECO:0000256" key="11">
    <source>
        <dbReference type="ARBA" id="ARBA00030865"/>
    </source>
</evidence>
<keyword evidence="6 14" id="KW-0436">Ligase</keyword>
<dbReference type="GO" id="GO:0005524">
    <property type="term" value="F:ATP binding"/>
    <property type="evidence" value="ECO:0007669"/>
    <property type="project" value="UniProtKB-KW"/>
</dbReference>
<evidence type="ECO:0000256" key="5">
    <source>
        <dbReference type="ARBA" id="ARBA00022490"/>
    </source>
</evidence>
<keyword evidence="7" id="KW-0547">Nucleotide-binding</keyword>
<protein>
    <recommendedName>
        <fullName evidence="4">glutamate--tRNA ligase</fullName>
        <ecNumber evidence="4">6.1.1.17</ecNumber>
    </recommendedName>
    <alternativeName>
        <fullName evidence="11">Glutamyl-tRNA synthetase</fullName>
    </alternativeName>
</protein>
<evidence type="ECO:0000256" key="1">
    <source>
        <dbReference type="ARBA" id="ARBA00004496"/>
    </source>
</evidence>
<dbReference type="InterPro" id="IPR033910">
    <property type="entry name" value="GluRS_core"/>
</dbReference>
<dbReference type="Gene3D" id="1.10.10.350">
    <property type="match status" value="1"/>
</dbReference>
<dbReference type="InterPro" id="IPR008925">
    <property type="entry name" value="aa_tRNA-synth_I_cd-bd_sf"/>
</dbReference>